<keyword evidence="9 11" id="KW-0413">Isomerase</keyword>
<dbReference type="SUPFAM" id="SSF51395">
    <property type="entry name" value="FMN-linked oxidoreductases"/>
    <property type="match status" value="1"/>
</dbReference>
<feature type="binding site" evidence="11">
    <location>
        <position position="216"/>
    </location>
    <ligand>
        <name>FMN</name>
        <dbReference type="ChEBI" id="CHEBI:58210"/>
    </ligand>
</feature>
<evidence type="ECO:0000256" key="1">
    <source>
        <dbReference type="ARBA" id="ARBA00001917"/>
    </source>
</evidence>
<dbReference type="GO" id="GO:0016491">
    <property type="term" value="F:oxidoreductase activity"/>
    <property type="evidence" value="ECO:0007669"/>
    <property type="project" value="InterPro"/>
</dbReference>
<feature type="binding site" evidence="11">
    <location>
        <begin position="281"/>
        <end position="282"/>
    </location>
    <ligand>
        <name>FMN</name>
        <dbReference type="ChEBI" id="CHEBI:58210"/>
    </ligand>
</feature>
<dbReference type="eggNOG" id="COG1304">
    <property type="taxonomic scope" value="Bacteria"/>
</dbReference>
<dbReference type="Pfam" id="PF01070">
    <property type="entry name" value="FMN_dh"/>
    <property type="match status" value="1"/>
</dbReference>
<evidence type="ECO:0000256" key="2">
    <source>
        <dbReference type="ARBA" id="ARBA00022490"/>
    </source>
</evidence>
<dbReference type="AlphaFoldDB" id="A0A099WAT6"/>
<gene>
    <name evidence="11" type="primary">fni</name>
    <name evidence="13" type="ORF">EP57_06875</name>
</gene>
<feature type="binding site" evidence="11">
    <location>
        <begin position="260"/>
        <end position="262"/>
    </location>
    <ligand>
        <name>FMN</name>
        <dbReference type="ChEBI" id="CHEBI:58210"/>
    </ligand>
</feature>
<dbReference type="InterPro" id="IPR000262">
    <property type="entry name" value="FMN-dep_DH"/>
</dbReference>
<feature type="binding site" evidence="11">
    <location>
        <position position="95"/>
    </location>
    <ligand>
        <name>FMN</name>
        <dbReference type="ChEBI" id="CHEBI:58210"/>
    </ligand>
</feature>
<dbReference type="GO" id="GO:0005737">
    <property type="term" value="C:cytoplasm"/>
    <property type="evidence" value="ECO:0007669"/>
    <property type="project" value="UniProtKB-SubCell"/>
</dbReference>
<comment type="cofactor">
    <cofactor evidence="1 11">
        <name>FMN</name>
        <dbReference type="ChEBI" id="CHEBI:58210"/>
    </cofactor>
</comment>
<evidence type="ECO:0000256" key="8">
    <source>
        <dbReference type="ARBA" id="ARBA00023229"/>
    </source>
</evidence>
<evidence type="ECO:0000256" key="3">
    <source>
        <dbReference type="ARBA" id="ARBA00022630"/>
    </source>
</evidence>
<evidence type="ECO:0000313" key="13">
    <source>
        <dbReference type="EMBL" id="KGL41558.1"/>
    </source>
</evidence>
<reference evidence="13 14" key="1">
    <citation type="submission" date="2014-05" db="EMBL/GenBank/DDBJ databases">
        <title>Novel Listeriaceae from food processing environments.</title>
        <authorList>
            <person name="den Bakker H.C."/>
        </authorList>
    </citation>
    <scope>NUCLEOTIDE SEQUENCE [LARGE SCALE GENOMIC DNA]</scope>
    <source>
        <strain evidence="13 14">FSL A5-0281</strain>
    </source>
</reference>
<evidence type="ECO:0000256" key="10">
    <source>
        <dbReference type="ARBA" id="ARBA00025810"/>
    </source>
</evidence>
<name>A0A099WAT6_9LIST</name>
<comment type="catalytic activity">
    <reaction evidence="11">
        <text>isopentenyl diphosphate = dimethylallyl diphosphate</text>
        <dbReference type="Rhea" id="RHEA:23284"/>
        <dbReference type="ChEBI" id="CHEBI:57623"/>
        <dbReference type="ChEBI" id="CHEBI:128769"/>
        <dbReference type="EC" id="5.3.3.2"/>
    </reaction>
</comment>
<dbReference type="EMBL" id="JNFA01000019">
    <property type="protein sequence ID" value="KGL41558.1"/>
    <property type="molecule type" value="Genomic_DNA"/>
</dbReference>
<evidence type="ECO:0000256" key="11">
    <source>
        <dbReference type="HAMAP-Rule" id="MF_00354"/>
    </source>
</evidence>
<dbReference type="Proteomes" id="UP000029844">
    <property type="component" value="Unassembled WGS sequence"/>
</dbReference>
<dbReference type="InterPro" id="IPR011179">
    <property type="entry name" value="IPdP_isomerase"/>
</dbReference>
<dbReference type="GeneID" id="58717100"/>
<feature type="binding site" evidence="11">
    <location>
        <position position="186"/>
    </location>
    <ligand>
        <name>FMN</name>
        <dbReference type="ChEBI" id="CHEBI:58210"/>
    </ligand>
</feature>
<dbReference type="GO" id="GO:0008299">
    <property type="term" value="P:isoprenoid biosynthetic process"/>
    <property type="evidence" value="ECO:0007669"/>
    <property type="project" value="UniProtKB-UniRule"/>
</dbReference>
<keyword evidence="2 11" id="KW-0963">Cytoplasm</keyword>
<protein>
    <recommendedName>
        <fullName evidence="11">Isopentenyl-diphosphate delta-isomerase</fullName>
        <shortName evidence="11">IPP isomerase</shortName>
        <ecNumber evidence="11">5.3.3.2</ecNumber>
    </recommendedName>
    <alternativeName>
        <fullName evidence="11">Isopentenyl diphosphate:dimethylallyl diphosphate isomerase</fullName>
    </alternativeName>
    <alternativeName>
        <fullName evidence="11">Isopentenyl pyrophosphate isomerase</fullName>
    </alternativeName>
    <alternativeName>
        <fullName evidence="11">Type 2 isopentenyl diphosphate isomerase</fullName>
        <shortName evidence="11">IDI-2</shortName>
    </alternativeName>
</protein>
<organism evidence="13 14">
    <name type="scientific">Listeria booriae</name>
    <dbReference type="NCBI Taxonomy" id="1552123"/>
    <lineage>
        <taxon>Bacteria</taxon>
        <taxon>Bacillati</taxon>
        <taxon>Bacillota</taxon>
        <taxon>Bacilli</taxon>
        <taxon>Bacillales</taxon>
        <taxon>Listeriaceae</taxon>
        <taxon>Listeria</taxon>
    </lineage>
</organism>
<dbReference type="GO" id="GO:0004452">
    <property type="term" value="F:isopentenyl-diphosphate delta-isomerase activity"/>
    <property type="evidence" value="ECO:0007669"/>
    <property type="project" value="UniProtKB-UniRule"/>
</dbReference>
<feature type="binding site" evidence="11">
    <location>
        <position position="154"/>
    </location>
    <ligand>
        <name>substrate</name>
    </ligand>
</feature>
<evidence type="ECO:0000256" key="6">
    <source>
        <dbReference type="ARBA" id="ARBA00022842"/>
    </source>
</evidence>
<proteinExistence type="inferred from homology"/>
<dbReference type="GO" id="GO:0000287">
    <property type="term" value="F:magnesium ion binding"/>
    <property type="evidence" value="ECO:0007669"/>
    <property type="project" value="UniProtKB-UniRule"/>
</dbReference>
<dbReference type="OrthoDB" id="9795032at2"/>
<comment type="function">
    <text evidence="11">Involved in the biosynthesis of isoprenoids. Catalyzes the 1,3-allylic rearrangement of the homoallylic substrate isopentenyl (IPP) to its allylic isomer, dimethylallyl diphosphate (DMAPP).</text>
</comment>
<dbReference type="CDD" id="cd02811">
    <property type="entry name" value="IDI-2_FMN"/>
    <property type="match status" value="1"/>
</dbReference>
<keyword evidence="8 11" id="KW-0414">Isoprene biosynthesis</keyword>
<comment type="subcellular location">
    <subcellularLocation>
        <location evidence="11">Cytoplasm</location>
    </subcellularLocation>
</comment>
<dbReference type="InterPro" id="IPR013785">
    <property type="entry name" value="Aldolase_TIM"/>
</dbReference>
<feature type="binding site" evidence="11">
    <location>
        <begin position="9"/>
        <end position="10"/>
    </location>
    <ligand>
        <name>substrate</name>
    </ligand>
</feature>
<comment type="cofactor">
    <cofactor evidence="11">
        <name>Mg(2+)</name>
        <dbReference type="ChEBI" id="CHEBI:18420"/>
    </cofactor>
</comment>
<evidence type="ECO:0000256" key="4">
    <source>
        <dbReference type="ARBA" id="ARBA00022643"/>
    </source>
</evidence>
<accession>A0A099WAT6</accession>
<dbReference type="PANTHER" id="PTHR43665:SF1">
    <property type="entry name" value="ISOPENTENYL-DIPHOSPHATE DELTA-ISOMERASE"/>
    <property type="match status" value="1"/>
</dbReference>
<feature type="domain" description="FMN-dependent dehydrogenase" evidence="12">
    <location>
        <begin position="155"/>
        <end position="327"/>
    </location>
</feature>
<dbReference type="STRING" id="1552123.EP57_06875"/>
<evidence type="ECO:0000259" key="12">
    <source>
        <dbReference type="Pfam" id="PF01070"/>
    </source>
</evidence>
<comment type="caution">
    <text evidence="11">Lacks conserved residue(s) required for the propagation of feature annotation.</text>
</comment>
<dbReference type="PIRSF" id="PIRSF003314">
    <property type="entry name" value="IPP_isomerase"/>
    <property type="match status" value="1"/>
</dbReference>
<dbReference type="EC" id="5.3.3.2" evidence="11"/>
<comment type="cofactor">
    <cofactor evidence="11">
        <name>NADPH</name>
        <dbReference type="ChEBI" id="CHEBI:57783"/>
    </cofactor>
</comment>
<keyword evidence="6 11" id="KW-0460">Magnesium</keyword>
<evidence type="ECO:0000313" key="14">
    <source>
        <dbReference type="Proteomes" id="UP000029844"/>
    </source>
</evidence>
<comment type="similarity">
    <text evidence="11">Belongs to the IPP isomerase type 2 family.</text>
</comment>
<comment type="caution">
    <text evidence="13">The sequence shown here is derived from an EMBL/GenBank/DDBJ whole genome shotgun (WGS) entry which is preliminary data.</text>
</comment>
<evidence type="ECO:0000256" key="5">
    <source>
        <dbReference type="ARBA" id="ARBA00022723"/>
    </source>
</evidence>
<sequence length="352" mass="39188">MTENQRSRRKDEHITLAYQQYDEELSAFDGIRFVPQTLPDFRQEEVQLETFFAEQRFALPFYINAMTGGSARTKQVNQQLAIVAREVGIAMAVGSQSAALKDARMEETYSIVRAENPDGIIFANVSADNSVDNARKAVDMLQANALQIHINVAQELVMREGDRDFSNWLRAIEKIVSLQEFPVIVKEVGFGMSRELMQQLQDIGVETIDLGGQGGTNFAKIENDRRRDGAYTFLEQWGLTTAESLLDCQNTTVSLLASGGVKTPLDVVKCLALGAKSVGIAGTVLHQLKTADVETTIQFLRGWTEQLQSIMTLLSAKNIAALTRKSLLVQGELRDFAELRHVDFARLANRDN</sequence>
<feature type="binding site" evidence="11">
    <location>
        <position position="155"/>
    </location>
    <ligand>
        <name>Mg(2+)</name>
        <dbReference type="ChEBI" id="CHEBI:18420"/>
    </ligand>
</feature>
<keyword evidence="5 11" id="KW-0479">Metal-binding</keyword>
<dbReference type="HAMAP" id="MF_00354">
    <property type="entry name" value="Idi_2"/>
    <property type="match status" value="1"/>
</dbReference>
<evidence type="ECO:0000256" key="7">
    <source>
        <dbReference type="ARBA" id="ARBA00022857"/>
    </source>
</evidence>
<dbReference type="GO" id="GO:0010181">
    <property type="term" value="F:FMN binding"/>
    <property type="evidence" value="ECO:0007669"/>
    <property type="project" value="UniProtKB-UniRule"/>
</dbReference>
<keyword evidence="7 11" id="KW-0521">NADP</keyword>
<dbReference type="Gene3D" id="3.20.20.70">
    <property type="entry name" value="Aldolase class I"/>
    <property type="match status" value="1"/>
</dbReference>
<keyword evidence="4 11" id="KW-0288">FMN</keyword>
<feature type="binding site" evidence="11">
    <location>
        <position position="124"/>
    </location>
    <ligand>
        <name>FMN</name>
        <dbReference type="ChEBI" id="CHEBI:58210"/>
    </ligand>
</feature>
<dbReference type="NCBIfam" id="TIGR02151">
    <property type="entry name" value="IPP_isom_2"/>
    <property type="match status" value="1"/>
</dbReference>
<keyword evidence="3 11" id="KW-0285">Flavoprotein</keyword>
<dbReference type="PANTHER" id="PTHR43665">
    <property type="entry name" value="ISOPENTENYL-DIPHOSPHATE DELTA-ISOMERASE"/>
    <property type="match status" value="1"/>
</dbReference>
<evidence type="ECO:0000256" key="9">
    <source>
        <dbReference type="ARBA" id="ARBA00023235"/>
    </source>
</evidence>
<comment type="subunit">
    <text evidence="10 11">Homooctamer. Dimer of tetramers.</text>
</comment>
<feature type="binding site" evidence="11">
    <location>
        <begin position="65"/>
        <end position="67"/>
    </location>
    <ligand>
        <name>FMN</name>
        <dbReference type="ChEBI" id="CHEBI:58210"/>
    </ligand>
</feature>
<dbReference type="RefSeq" id="WP_036085378.1">
    <property type="nucleotide sequence ID" value="NZ_CBCSHQ010000005.1"/>
</dbReference>
<dbReference type="GO" id="GO:0070402">
    <property type="term" value="F:NADPH binding"/>
    <property type="evidence" value="ECO:0007669"/>
    <property type="project" value="UniProtKB-UniRule"/>
</dbReference>
<keyword evidence="14" id="KW-1185">Reference proteome</keyword>